<dbReference type="AlphaFoldDB" id="A0A7K3LPX6"/>
<dbReference type="SUPFAM" id="SSF55718">
    <property type="entry name" value="SCP-like"/>
    <property type="match status" value="1"/>
</dbReference>
<reference evidence="1 2" key="1">
    <citation type="submission" date="2020-01" db="EMBL/GenBank/DDBJ databases">
        <title>Investigation of new actinobacteria for the biodesulphurisation of diesel fuel.</title>
        <authorList>
            <person name="Athi Narayanan S.M."/>
        </authorList>
    </citation>
    <scope>NUCLEOTIDE SEQUENCE [LARGE SCALE GENOMIC DNA]</scope>
    <source>
        <strain evidence="1 2">213E</strain>
    </source>
</reference>
<evidence type="ECO:0000313" key="1">
    <source>
        <dbReference type="EMBL" id="NDK90314.1"/>
    </source>
</evidence>
<comment type="caution">
    <text evidence="1">The sequence shown here is derived from an EMBL/GenBank/DDBJ whole genome shotgun (WGS) entry which is preliminary data.</text>
</comment>
<dbReference type="InterPro" id="IPR036527">
    <property type="entry name" value="SCP2_sterol-bd_dom_sf"/>
</dbReference>
<dbReference type="EMBL" id="JAADZU010000035">
    <property type="protein sequence ID" value="NDK90314.1"/>
    <property type="molecule type" value="Genomic_DNA"/>
</dbReference>
<name>A0A7K3LPX6_9ACTN</name>
<dbReference type="Proteomes" id="UP000466307">
    <property type="component" value="Unassembled WGS sequence"/>
</dbReference>
<proteinExistence type="predicted"/>
<gene>
    <name evidence="1" type="ORF">GYA93_12075</name>
</gene>
<organism evidence="1 2">
    <name type="scientific">Gordonia desulfuricans</name>
    <dbReference type="NCBI Taxonomy" id="89051"/>
    <lineage>
        <taxon>Bacteria</taxon>
        <taxon>Bacillati</taxon>
        <taxon>Actinomycetota</taxon>
        <taxon>Actinomycetes</taxon>
        <taxon>Mycobacteriales</taxon>
        <taxon>Gordoniaceae</taxon>
        <taxon>Gordonia</taxon>
    </lineage>
</organism>
<evidence type="ECO:0000313" key="2">
    <source>
        <dbReference type="Proteomes" id="UP000466307"/>
    </source>
</evidence>
<dbReference type="Gene3D" id="3.30.1050.10">
    <property type="entry name" value="SCP2 sterol-binding domain"/>
    <property type="match status" value="1"/>
</dbReference>
<protein>
    <submittedName>
        <fullName evidence="1">Uncharacterized protein</fullName>
    </submittedName>
</protein>
<accession>A0A7K3LPX6</accession>
<dbReference type="RefSeq" id="WP_053778785.1">
    <property type="nucleotide sequence ID" value="NZ_JAADZU010000035.1"/>
</dbReference>
<sequence length="226" mass="24450">MSTAVTVAGARTVRVGDHTDWRRDLDPLAQAPVPGAVRIGSSWQVEGPAGGTGPRWSDAVITRVTAATVHRDIVVTDAAGAVCERGTEVWQLSDALEPIAALNFCSPEWAELIGVRLAADDAFVASLSTWDGAIGLRCDEREIQLRIYKGRIIDVTRRCPHGATFTFIASGRAWVDLVSDADNDFMRRAIRGEFSSSGDGYEYLRLTKPLDMIVGHARAIAREVSA</sequence>
<keyword evidence="2" id="KW-1185">Reference proteome</keyword>